<organism evidence="8 9">
    <name type="scientific">Alsobacter metallidurans</name>
    <dbReference type="NCBI Taxonomy" id="340221"/>
    <lineage>
        <taxon>Bacteria</taxon>
        <taxon>Pseudomonadati</taxon>
        <taxon>Pseudomonadota</taxon>
        <taxon>Alphaproteobacteria</taxon>
        <taxon>Hyphomicrobiales</taxon>
        <taxon>Alsobacteraceae</taxon>
        <taxon>Alsobacter</taxon>
    </lineage>
</organism>
<dbReference type="InterPro" id="IPR058792">
    <property type="entry name" value="Beta-barrel_RND_2"/>
</dbReference>
<dbReference type="AlphaFoldDB" id="A0A917I682"/>
<dbReference type="GO" id="GO:0046914">
    <property type="term" value="F:transition metal ion binding"/>
    <property type="evidence" value="ECO:0007669"/>
    <property type="project" value="TreeGrafter"/>
</dbReference>
<protein>
    <submittedName>
        <fullName evidence="8">Cation efflux system protein</fullName>
    </submittedName>
</protein>
<sequence length="468" mass="49980">MSRPAWSVLVLAALAASILGYGAGRAPSGALDLWGKTRALLGQVPAADQSTRNDPGVGPVVYYRDPDGRPAYSSEPARTADGRNFLAVRRSADLSFDDPAQPGVKEARASGRVLYYRNPMGLPDTSPTPKKDSMGMDYIAVREGEDEPGVRLSPGKLQRTGVRSTAAERRVVAMAVRAPGVVQLDERRVSVVALRSDGFVEKVENVTTGDRVRKGQPLLQLYSPEVSAAAAQYLTGLGIEGARRRLENLAVPQEAITEIERSRRAPTSFTWTAPRDGVVLARNAVEGMRATAGEALFRIADTSSVWVVADIPEADLARVSVGQEASVTMRGLPGRTFIGRVTIIYPQVEKVTRTARARIEIANRDGALLPDMYAEVSLATGPKAEVVAVPDSAVLDTGARRLVLLDMGEGRFEPRDVETGSRGGGWVEIRSGLEAGEAVVTAANFLIDAESNLRSALQGMAHEAEASP</sequence>
<evidence type="ECO:0000259" key="6">
    <source>
        <dbReference type="Pfam" id="PF25954"/>
    </source>
</evidence>
<dbReference type="EMBL" id="BMES01000001">
    <property type="protein sequence ID" value="GGH15192.1"/>
    <property type="molecule type" value="Genomic_DNA"/>
</dbReference>
<dbReference type="Gene3D" id="2.40.30.170">
    <property type="match status" value="1"/>
</dbReference>
<dbReference type="GO" id="GO:0060003">
    <property type="term" value="P:copper ion export"/>
    <property type="evidence" value="ECO:0007669"/>
    <property type="project" value="TreeGrafter"/>
</dbReference>
<keyword evidence="9" id="KW-1185">Reference proteome</keyword>
<feature type="domain" description="CzcB-like C-terminal circularly permuted SH3-like" evidence="7">
    <location>
        <begin position="387"/>
        <end position="447"/>
    </location>
</feature>
<feature type="domain" description="CusB-like beta-barrel" evidence="6">
    <location>
        <begin position="304"/>
        <end position="380"/>
    </location>
</feature>
<keyword evidence="3" id="KW-0732">Signal</keyword>
<keyword evidence="4" id="KW-0406">Ion transport</keyword>
<evidence type="ECO:0000259" key="7">
    <source>
        <dbReference type="Pfam" id="PF25975"/>
    </source>
</evidence>
<dbReference type="RefSeq" id="WP_188517027.1">
    <property type="nucleotide sequence ID" value="NZ_BMES01000001.1"/>
</dbReference>
<dbReference type="NCBIfam" id="TIGR01730">
    <property type="entry name" value="RND_mfp"/>
    <property type="match status" value="1"/>
</dbReference>
<evidence type="ECO:0000313" key="8">
    <source>
        <dbReference type="EMBL" id="GGH15192.1"/>
    </source>
</evidence>
<dbReference type="SUPFAM" id="SSF111369">
    <property type="entry name" value="HlyD-like secretion proteins"/>
    <property type="match status" value="1"/>
</dbReference>
<dbReference type="Pfam" id="PF25954">
    <property type="entry name" value="Beta-barrel_RND_2"/>
    <property type="match status" value="1"/>
</dbReference>
<evidence type="ECO:0000256" key="3">
    <source>
        <dbReference type="ARBA" id="ARBA00022729"/>
    </source>
</evidence>
<dbReference type="GO" id="GO:0022857">
    <property type="term" value="F:transmembrane transporter activity"/>
    <property type="evidence" value="ECO:0007669"/>
    <property type="project" value="InterPro"/>
</dbReference>
<dbReference type="GO" id="GO:0030288">
    <property type="term" value="C:outer membrane-bounded periplasmic space"/>
    <property type="evidence" value="ECO:0007669"/>
    <property type="project" value="TreeGrafter"/>
</dbReference>
<dbReference type="InterPro" id="IPR058649">
    <property type="entry name" value="CzcB_C"/>
</dbReference>
<reference evidence="8" key="1">
    <citation type="journal article" date="2014" name="Int. J. Syst. Evol. Microbiol.">
        <title>Complete genome sequence of Corynebacterium casei LMG S-19264T (=DSM 44701T), isolated from a smear-ripened cheese.</title>
        <authorList>
            <consortium name="US DOE Joint Genome Institute (JGI-PGF)"/>
            <person name="Walter F."/>
            <person name="Albersmeier A."/>
            <person name="Kalinowski J."/>
            <person name="Ruckert C."/>
        </authorList>
    </citation>
    <scope>NUCLEOTIDE SEQUENCE</scope>
    <source>
        <strain evidence="8">CGMCC 1.12214</strain>
    </source>
</reference>
<dbReference type="Pfam" id="PF25975">
    <property type="entry name" value="CzcB_C"/>
    <property type="match status" value="1"/>
</dbReference>
<gene>
    <name evidence="8" type="ORF">GCM10007036_15020</name>
</gene>
<dbReference type="InterPro" id="IPR058790">
    <property type="entry name" value="BSH_CusB"/>
</dbReference>
<dbReference type="Gene3D" id="2.40.50.100">
    <property type="match status" value="1"/>
</dbReference>
<dbReference type="Proteomes" id="UP000603912">
    <property type="component" value="Unassembled WGS sequence"/>
</dbReference>
<keyword evidence="2" id="KW-0813">Transport</keyword>
<proteinExistence type="inferred from homology"/>
<feature type="domain" description="CusB-like barrel-sandwich hybrid" evidence="5">
    <location>
        <begin position="189"/>
        <end position="300"/>
    </location>
</feature>
<evidence type="ECO:0000256" key="2">
    <source>
        <dbReference type="ARBA" id="ARBA00022448"/>
    </source>
</evidence>
<evidence type="ECO:0000256" key="4">
    <source>
        <dbReference type="ARBA" id="ARBA00023065"/>
    </source>
</evidence>
<dbReference type="FunFam" id="2.40.420.20:FF:000003">
    <property type="entry name" value="Cation efflux system protein cusB"/>
    <property type="match status" value="1"/>
</dbReference>
<comment type="similarity">
    <text evidence="1">Belongs to the membrane fusion protein (MFP) (TC 8.A.1) family.</text>
</comment>
<dbReference type="PANTHER" id="PTHR30097:SF15">
    <property type="entry name" value="CATION EFFLUX SYSTEM PROTEIN CUSB"/>
    <property type="match status" value="1"/>
</dbReference>
<comment type="caution">
    <text evidence="8">The sequence shown here is derived from an EMBL/GenBank/DDBJ whole genome shotgun (WGS) entry which is preliminary data.</text>
</comment>
<reference evidence="8" key="2">
    <citation type="submission" date="2020-09" db="EMBL/GenBank/DDBJ databases">
        <authorList>
            <person name="Sun Q."/>
            <person name="Zhou Y."/>
        </authorList>
    </citation>
    <scope>NUCLEOTIDE SEQUENCE</scope>
    <source>
        <strain evidence="8">CGMCC 1.12214</strain>
    </source>
</reference>
<accession>A0A917I682</accession>
<dbReference type="Pfam" id="PF25919">
    <property type="entry name" value="BSH_CusB"/>
    <property type="match status" value="1"/>
</dbReference>
<dbReference type="FunFam" id="2.40.30.170:FF:000010">
    <property type="entry name" value="Efflux RND transporter periplasmic adaptor subunit"/>
    <property type="match status" value="1"/>
</dbReference>
<dbReference type="InterPro" id="IPR051909">
    <property type="entry name" value="MFP_Cation_Efflux"/>
</dbReference>
<name>A0A917I682_9HYPH</name>
<dbReference type="GO" id="GO:0016020">
    <property type="term" value="C:membrane"/>
    <property type="evidence" value="ECO:0007669"/>
    <property type="project" value="InterPro"/>
</dbReference>
<dbReference type="Gene3D" id="2.40.420.20">
    <property type="match status" value="1"/>
</dbReference>
<dbReference type="InterPro" id="IPR006143">
    <property type="entry name" value="RND_pump_MFP"/>
</dbReference>
<evidence type="ECO:0000259" key="5">
    <source>
        <dbReference type="Pfam" id="PF25919"/>
    </source>
</evidence>
<evidence type="ECO:0000256" key="1">
    <source>
        <dbReference type="ARBA" id="ARBA00009477"/>
    </source>
</evidence>
<dbReference type="GO" id="GO:0015679">
    <property type="term" value="P:plasma membrane copper ion transport"/>
    <property type="evidence" value="ECO:0007669"/>
    <property type="project" value="TreeGrafter"/>
</dbReference>
<dbReference type="PANTHER" id="PTHR30097">
    <property type="entry name" value="CATION EFFLUX SYSTEM PROTEIN CUSB"/>
    <property type="match status" value="1"/>
</dbReference>
<evidence type="ECO:0000313" key="9">
    <source>
        <dbReference type="Proteomes" id="UP000603912"/>
    </source>
</evidence>